<evidence type="ECO:0000256" key="4">
    <source>
        <dbReference type="ARBA" id="ARBA00023242"/>
    </source>
</evidence>
<feature type="DNA-binding region" description="Fork-head" evidence="5">
    <location>
        <begin position="380"/>
        <end position="470"/>
    </location>
</feature>
<accession>A0A8H5GNM5</accession>
<feature type="compositionally biased region" description="Basic residues" evidence="7">
    <location>
        <begin position="465"/>
        <end position="475"/>
    </location>
</feature>
<feature type="compositionally biased region" description="Pro residues" evidence="7">
    <location>
        <begin position="230"/>
        <end position="247"/>
    </location>
</feature>
<dbReference type="Gene3D" id="1.10.10.10">
    <property type="entry name" value="Winged helix-like DNA-binding domain superfamily/Winged helix DNA-binding domain"/>
    <property type="match status" value="1"/>
</dbReference>
<dbReference type="InterPro" id="IPR045912">
    <property type="entry name" value="FOXJ2/3-like"/>
</dbReference>
<dbReference type="InterPro" id="IPR036388">
    <property type="entry name" value="WH-like_DNA-bd_sf"/>
</dbReference>
<dbReference type="PANTHER" id="PTHR46078">
    <property type="entry name" value="FORKHEAD BOX PROTEIN J2 FAMILY MEMBER"/>
    <property type="match status" value="1"/>
</dbReference>
<keyword evidence="3" id="KW-0804">Transcription</keyword>
<evidence type="ECO:0000256" key="6">
    <source>
        <dbReference type="SAM" id="Coils"/>
    </source>
</evidence>
<keyword evidence="4 5" id="KW-0539">Nucleus</keyword>
<dbReference type="AlphaFoldDB" id="A0A8H5GNM5"/>
<dbReference type="InterPro" id="IPR001766">
    <property type="entry name" value="Fork_head_dom"/>
</dbReference>
<dbReference type="Pfam" id="PF00250">
    <property type="entry name" value="Forkhead"/>
    <property type="match status" value="1"/>
</dbReference>
<feature type="region of interest" description="Disordered" evidence="7">
    <location>
        <begin position="456"/>
        <end position="500"/>
    </location>
</feature>
<feature type="coiled-coil region" evidence="6">
    <location>
        <begin position="593"/>
        <end position="655"/>
    </location>
</feature>
<sequence length="688" mass="77083">MPHVLFLHVRYWGTVLLLNRAFIPNWRGIDFNSRESTTELKAFDLAQGAASHVSAIVNTWRERFTLKRVSPFLTSYMLNAGIMHVLTLTLRPSNVQASHGLRQCMTALKEMEILWPSASRAWDLLHGVNMAFDTPQQAPKTDRPKRAADDAFGQEKTSDYLQREAFRVSEQRDVGLQQAPSEAGVQDLSTRMMAHMLGLDIPGVEPSTSYYPGYEWWPRQGQDTVQPLTQAPPPPPPPPPQSIPPYPQDGLSTAAQMPYSNNNLGWVQGNSMGSDPQGAEEVEPPTMAKLSDLLNPVEGSRRSVDQRRPAHRRSQAGSTPEPDPEPRVEASEVPLTPTEMSDEHSATDDAMGDATPSHNDHQPHPNCPDTLACLPDTDGRPQHTLPVILRCAILGSPKQKLTIREIYAAMEGKYAYYRSAGQTWKQSVRHHLSLNRLFERQPRPVTDPGFGSYWTVNLLAPPGTKRPRKRGRKPKKDPATSPAKRRGRPRKESPSVSVKIKMSPEVDELLPYDIDPHMPMPMPQSPPYDSPSTSTSAHVLPLYHPLLLAHMRTTFGLAPYPTISSRSTFHQEPNHEALPQTLVDLDDSPESTIDKLQAEIEHLRRQSSDALQLSMRLSEQVAQAHAEANRAKSQLRAVESLLEEETCKRMEAEKAADDEARLRRKAEDAFTHFEKRWSAAQHTPERSP</sequence>
<feature type="domain" description="Fork-head" evidence="8">
    <location>
        <begin position="380"/>
        <end position="470"/>
    </location>
</feature>
<dbReference type="PROSITE" id="PS50039">
    <property type="entry name" value="FORK_HEAD_3"/>
    <property type="match status" value="1"/>
</dbReference>
<keyword evidence="6" id="KW-0175">Coiled coil</keyword>
<name>A0A8H5GNM5_9AGAR</name>
<dbReference type="OrthoDB" id="5954824at2759"/>
<dbReference type="SMART" id="SM00339">
    <property type="entry name" value="FH"/>
    <property type="match status" value="1"/>
</dbReference>
<dbReference type="EMBL" id="JAACJM010000015">
    <property type="protein sequence ID" value="KAF5368389.1"/>
    <property type="molecule type" value="Genomic_DNA"/>
</dbReference>
<feature type="compositionally biased region" description="Basic and acidic residues" evidence="7">
    <location>
        <begin position="140"/>
        <end position="149"/>
    </location>
</feature>
<evidence type="ECO:0000313" key="9">
    <source>
        <dbReference type="EMBL" id="KAF5368389.1"/>
    </source>
</evidence>
<organism evidence="9 10">
    <name type="scientific">Tetrapyrgos nigripes</name>
    <dbReference type="NCBI Taxonomy" id="182062"/>
    <lineage>
        <taxon>Eukaryota</taxon>
        <taxon>Fungi</taxon>
        <taxon>Dikarya</taxon>
        <taxon>Basidiomycota</taxon>
        <taxon>Agaricomycotina</taxon>
        <taxon>Agaricomycetes</taxon>
        <taxon>Agaricomycetidae</taxon>
        <taxon>Agaricales</taxon>
        <taxon>Marasmiineae</taxon>
        <taxon>Marasmiaceae</taxon>
        <taxon>Tetrapyrgos</taxon>
    </lineage>
</organism>
<feature type="region of interest" description="Disordered" evidence="7">
    <location>
        <begin position="224"/>
        <end position="373"/>
    </location>
</feature>
<dbReference type="GO" id="GO:0005634">
    <property type="term" value="C:nucleus"/>
    <property type="evidence" value="ECO:0007669"/>
    <property type="project" value="UniProtKB-SubCell"/>
</dbReference>
<dbReference type="GO" id="GO:0000978">
    <property type="term" value="F:RNA polymerase II cis-regulatory region sequence-specific DNA binding"/>
    <property type="evidence" value="ECO:0007669"/>
    <property type="project" value="TreeGrafter"/>
</dbReference>
<feature type="compositionally biased region" description="Polar residues" evidence="7">
    <location>
        <begin position="250"/>
        <end position="274"/>
    </location>
</feature>
<feature type="compositionally biased region" description="Basic and acidic residues" evidence="7">
    <location>
        <begin position="299"/>
        <end position="308"/>
    </location>
</feature>
<evidence type="ECO:0000313" key="10">
    <source>
        <dbReference type="Proteomes" id="UP000559256"/>
    </source>
</evidence>
<evidence type="ECO:0000256" key="7">
    <source>
        <dbReference type="SAM" id="MobiDB-lite"/>
    </source>
</evidence>
<evidence type="ECO:0000256" key="2">
    <source>
        <dbReference type="ARBA" id="ARBA00023125"/>
    </source>
</evidence>
<dbReference type="SUPFAM" id="SSF46785">
    <property type="entry name" value="Winged helix' DNA-binding domain"/>
    <property type="match status" value="1"/>
</dbReference>
<dbReference type="CDD" id="cd00059">
    <property type="entry name" value="FH_FOX"/>
    <property type="match status" value="1"/>
</dbReference>
<keyword evidence="10" id="KW-1185">Reference proteome</keyword>
<proteinExistence type="predicted"/>
<evidence type="ECO:0000256" key="5">
    <source>
        <dbReference type="PROSITE-ProRule" id="PRU00089"/>
    </source>
</evidence>
<keyword evidence="2 5" id="KW-0238">DNA-binding</keyword>
<feature type="region of interest" description="Disordered" evidence="7">
    <location>
        <begin position="134"/>
        <end position="156"/>
    </location>
</feature>
<dbReference type="PANTHER" id="PTHR46078:SF2">
    <property type="entry name" value="FORK-HEAD DOMAIN-CONTAINING PROTEIN"/>
    <property type="match status" value="1"/>
</dbReference>
<evidence type="ECO:0000256" key="3">
    <source>
        <dbReference type="ARBA" id="ARBA00023163"/>
    </source>
</evidence>
<gene>
    <name evidence="9" type="ORF">D9758_002173</name>
</gene>
<dbReference type="GO" id="GO:0000981">
    <property type="term" value="F:DNA-binding transcription factor activity, RNA polymerase II-specific"/>
    <property type="evidence" value="ECO:0007669"/>
    <property type="project" value="TreeGrafter"/>
</dbReference>
<dbReference type="CDD" id="cd12148">
    <property type="entry name" value="fungal_TF_MHR"/>
    <property type="match status" value="1"/>
</dbReference>
<keyword evidence="1" id="KW-0805">Transcription regulation</keyword>
<protein>
    <recommendedName>
        <fullName evidence="8">Fork-head domain-containing protein</fullName>
    </recommendedName>
</protein>
<comment type="subcellular location">
    <subcellularLocation>
        <location evidence="5">Nucleus</location>
    </subcellularLocation>
</comment>
<dbReference type="InterPro" id="IPR036390">
    <property type="entry name" value="WH_DNA-bd_sf"/>
</dbReference>
<reference evidence="9 10" key="1">
    <citation type="journal article" date="2020" name="ISME J.">
        <title>Uncovering the hidden diversity of litter-decomposition mechanisms in mushroom-forming fungi.</title>
        <authorList>
            <person name="Floudas D."/>
            <person name="Bentzer J."/>
            <person name="Ahren D."/>
            <person name="Johansson T."/>
            <person name="Persson P."/>
            <person name="Tunlid A."/>
        </authorList>
    </citation>
    <scope>NUCLEOTIDE SEQUENCE [LARGE SCALE GENOMIC DNA]</scope>
    <source>
        <strain evidence="9 10">CBS 291.85</strain>
    </source>
</reference>
<dbReference type="Proteomes" id="UP000559256">
    <property type="component" value="Unassembled WGS sequence"/>
</dbReference>
<evidence type="ECO:0000256" key="1">
    <source>
        <dbReference type="ARBA" id="ARBA00023015"/>
    </source>
</evidence>
<comment type="caution">
    <text evidence="9">The sequence shown here is derived from an EMBL/GenBank/DDBJ whole genome shotgun (WGS) entry which is preliminary data.</text>
</comment>
<evidence type="ECO:0000259" key="8">
    <source>
        <dbReference type="PROSITE" id="PS50039"/>
    </source>
</evidence>